<organism evidence="2 3">
    <name type="scientific">Modestobacter marinus</name>
    <dbReference type="NCBI Taxonomy" id="477641"/>
    <lineage>
        <taxon>Bacteria</taxon>
        <taxon>Bacillati</taxon>
        <taxon>Actinomycetota</taxon>
        <taxon>Actinomycetes</taxon>
        <taxon>Geodermatophilales</taxon>
        <taxon>Geodermatophilaceae</taxon>
        <taxon>Modestobacter</taxon>
    </lineage>
</organism>
<reference evidence="3" key="1">
    <citation type="journal article" date="2019" name="Int. J. Syst. Evol. Microbiol.">
        <title>The Global Catalogue of Microorganisms (GCM) 10K type strain sequencing project: providing services to taxonomists for standard genome sequencing and annotation.</title>
        <authorList>
            <consortium name="The Broad Institute Genomics Platform"/>
            <consortium name="The Broad Institute Genome Sequencing Center for Infectious Disease"/>
            <person name="Wu L."/>
            <person name="Ma J."/>
        </authorList>
    </citation>
    <scope>NUCLEOTIDE SEQUENCE [LARGE SCALE GENOMIC DNA]</scope>
    <source>
        <strain evidence="3">CGMCC 4.5581</strain>
    </source>
</reference>
<gene>
    <name evidence="2" type="ORF">GCM10011589_47390</name>
</gene>
<evidence type="ECO:0000313" key="3">
    <source>
        <dbReference type="Proteomes" id="UP000648663"/>
    </source>
</evidence>
<accession>A0ABQ2GD98</accession>
<protein>
    <recommendedName>
        <fullName evidence="4">CopG family transcriptional regulator</fullName>
    </recommendedName>
</protein>
<comment type="caution">
    <text evidence="2">The sequence shown here is derived from an EMBL/GenBank/DDBJ whole genome shotgun (WGS) entry which is preliminary data.</text>
</comment>
<evidence type="ECO:0000256" key="1">
    <source>
        <dbReference type="SAM" id="MobiDB-lite"/>
    </source>
</evidence>
<dbReference type="EMBL" id="BMMI01000017">
    <property type="protein sequence ID" value="GGL85506.1"/>
    <property type="molecule type" value="Genomic_DNA"/>
</dbReference>
<sequence>MAAAASRRKPGNPGLGDRKAITSRVPPPHWAVYARQAEDAGIPLGDYVARCLARAHELPEPEWIEERERKSRSDQAELPLSA</sequence>
<keyword evidence="3" id="KW-1185">Reference proteome</keyword>
<evidence type="ECO:0000313" key="2">
    <source>
        <dbReference type="EMBL" id="GGL85506.1"/>
    </source>
</evidence>
<feature type="region of interest" description="Disordered" evidence="1">
    <location>
        <begin position="1"/>
        <end position="23"/>
    </location>
</feature>
<feature type="region of interest" description="Disordered" evidence="1">
    <location>
        <begin position="59"/>
        <end position="82"/>
    </location>
</feature>
<feature type="compositionally biased region" description="Basic residues" evidence="1">
    <location>
        <begin position="1"/>
        <end position="10"/>
    </location>
</feature>
<name>A0ABQ2GD98_9ACTN</name>
<feature type="compositionally biased region" description="Basic and acidic residues" evidence="1">
    <location>
        <begin position="59"/>
        <end position="75"/>
    </location>
</feature>
<dbReference type="Proteomes" id="UP000648663">
    <property type="component" value="Unassembled WGS sequence"/>
</dbReference>
<evidence type="ECO:0008006" key="4">
    <source>
        <dbReference type="Google" id="ProtNLM"/>
    </source>
</evidence>
<proteinExistence type="predicted"/>